<keyword evidence="3" id="KW-0464">Manganese</keyword>
<gene>
    <name evidence="6" type="ORF">OESDEN_09951</name>
</gene>
<dbReference type="Gene3D" id="3.40.800.10">
    <property type="entry name" value="Ureohydrolase domain"/>
    <property type="match status" value="1"/>
</dbReference>
<feature type="non-terminal residue" evidence="6">
    <location>
        <position position="209"/>
    </location>
</feature>
<evidence type="ECO:0000259" key="5">
    <source>
        <dbReference type="Pfam" id="PF22947"/>
    </source>
</evidence>
<accession>A0A0B1SY58</accession>
<comment type="similarity">
    <text evidence="4">Belongs to the arginase family.</text>
</comment>
<reference evidence="6 7" key="1">
    <citation type="submission" date="2014-03" db="EMBL/GenBank/DDBJ databases">
        <title>Draft genome of the hookworm Oesophagostomum dentatum.</title>
        <authorList>
            <person name="Mitreva M."/>
        </authorList>
    </citation>
    <scope>NUCLEOTIDE SEQUENCE [LARGE SCALE GENOMIC DNA]</scope>
    <source>
        <strain evidence="6 7">OD-Hann</strain>
    </source>
</reference>
<dbReference type="InterPro" id="IPR006035">
    <property type="entry name" value="Ureohydrolase"/>
</dbReference>
<organism evidence="6 7">
    <name type="scientific">Oesophagostomum dentatum</name>
    <name type="common">Nodular worm</name>
    <dbReference type="NCBI Taxonomy" id="61180"/>
    <lineage>
        <taxon>Eukaryota</taxon>
        <taxon>Metazoa</taxon>
        <taxon>Ecdysozoa</taxon>
        <taxon>Nematoda</taxon>
        <taxon>Chromadorea</taxon>
        <taxon>Rhabditida</taxon>
        <taxon>Rhabditina</taxon>
        <taxon>Rhabditomorpha</taxon>
        <taxon>Strongyloidea</taxon>
        <taxon>Strongylidae</taxon>
        <taxon>Oesophagostomum</taxon>
    </lineage>
</organism>
<dbReference type="PANTHER" id="PTHR43782:SF3">
    <property type="entry name" value="ARGINASE"/>
    <property type="match status" value="1"/>
</dbReference>
<dbReference type="InterPro" id="IPR023696">
    <property type="entry name" value="Ureohydrolase_dom_sf"/>
</dbReference>
<dbReference type="GO" id="GO:0005634">
    <property type="term" value="C:nucleus"/>
    <property type="evidence" value="ECO:0007669"/>
    <property type="project" value="TreeGrafter"/>
</dbReference>
<evidence type="ECO:0000256" key="2">
    <source>
        <dbReference type="ARBA" id="ARBA00022801"/>
    </source>
</evidence>
<dbReference type="InterPro" id="IPR054509">
    <property type="entry name" value="LARS1_ULD"/>
</dbReference>
<evidence type="ECO:0000313" key="7">
    <source>
        <dbReference type="Proteomes" id="UP000053660"/>
    </source>
</evidence>
<dbReference type="Proteomes" id="UP000053660">
    <property type="component" value="Unassembled WGS sequence"/>
</dbReference>
<dbReference type="SUPFAM" id="SSF52768">
    <property type="entry name" value="Arginase/deacetylase"/>
    <property type="match status" value="1"/>
</dbReference>
<name>A0A0B1SY58_OESDE</name>
<dbReference type="GO" id="GO:0004053">
    <property type="term" value="F:arginase activity"/>
    <property type="evidence" value="ECO:0007669"/>
    <property type="project" value="TreeGrafter"/>
</dbReference>
<dbReference type="Pfam" id="PF00491">
    <property type="entry name" value="Arginase"/>
    <property type="match status" value="1"/>
</dbReference>
<dbReference type="OrthoDB" id="9992747at2759"/>
<proteinExistence type="inferred from homology"/>
<keyword evidence="7" id="KW-1185">Reference proteome</keyword>
<dbReference type="EMBL" id="KN553265">
    <property type="protein sequence ID" value="KHJ90208.1"/>
    <property type="molecule type" value="Genomic_DNA"/>
</dbReference>
<dbReference type="AlphaFoldDB" id="A0A0B1SY58"/>
<evidence type="ECO:0000256" key="4">
    <source>
        <dbReference type="PROSITE-ProRule" id="PRU00742"/>
    </source>
</evidence>
<protein>
    <recommendedName>
        <fullName evidence="5">Leucine--tRNA ligase ubiquitin-like domain-containing protein</fullName>
    </recommendedName>
</protein>
<dbReference type="GO" id="GO:0030145">
    <property type="term" value="F:manganese ion binding"/>
    <property type="evidence" value="ECO:0007669"/>
    <property type="project" value="TreeGrafter"/>
</dbReference>
<dbReference type="PROSITE" id="PS51409">
    <property type="entry name" value="ARGINASE_2"/>
    <property type="match status" value="1"/>
</dbReference>
<dbReference type="Pfam" id="PF22947">
    <property type="entry name" value="ULD_3"/>
    <property type="match status" value="1"/>
</dbReference>
<dbReference type="GO" id="GO:0005829">
    <property type="term" value="C:cytosol"/>
    <property type="evidence" value="ECO:0007669"/>
    <property type="project" value="TreeGrafter"/>
</dbReference>
<evidence type="ECO:0000256" key="3">
    <source>
        <dbReference type="ARBA" id="ARBA00023211"/>
    </source>
</evidence>
<keyword evidence="1" id="KW-0479">Metal-binding</keyword>
<evidence type="ECO:0000313" key="6">
    <source>
        <dbReference type="EMBL" id="KHJ90208.1"/>
    </source>
</evidence>
<keyword evidence="2" id="KW-0378">Hydrolase</keyword>
<feature type="domain" description="Leucine--tRNA ligase ubiquitin-like" evidence="5">
    <location>
        <begin position="1"/>
        <end position="49"/>
    </location>
</feature>
<dbReference type="PANTHER" id="PTHR43782">
    <property type="entry name" value="ARGINASE"/>
    <property type="match status" value="1"/>
</dbReference>
<sequence>MNVEVMDGDSVAVVARKLRRLNKSIKPRFNVTLWRYQDPAGGDRKMISCVSICWQFMKSWRAAVSSNVSDVSARNIYDEFQRNAQFNRESSTSHVCRYILYLPEHFHRWAELLERLGVRIFYMDEVDRRGVAEVMQEAHYLVTRNTVGFGMSIDIDGFDVSDAPAVGTPEENGINANEFLRAVLTMDLSKLLATEIVEFMPERDDKHKS</sequence>
<evidence type="ECO:0000256" key="1">
    <source>
        <dbReference type="ARBA" id="ARBA00022723"/>
    </source>
</evidence>